<dbReference type="SUPFAM" id="SSF55031">
    <property type="entry name" value="Bacterial exopeptidase dimerisation domain"/>
    <property type="match status" value="1"/>
</dbReference>
<feature type="domain" description="Peptidase M20 dimerisation" evidence="5">
    <location>
        <begin position="822"/>
        <end position="912"/>
    </location>
</feature>
<name>E4ZWW4_LEPMJ</name>
<dbReference type="PANTHER" id="PTHR30575:SF4">
    <property type="entry name" value="PEPTIDASE M20 DOMAIN-CONTAINING PROTEIN 2"/>
    <property type="match status" value="1"/>
</dbReference>
<organism evidence="7">
    <name type="scientific">Leptosphaeria maculans (strain JN3 / isolate v23.1.3 / race Av1-4-5-6-7-8)</name>
    <name type="common">Blackleg fungus</name>
    <name type="synonym">Phoma lingam</name>
    <dbReference type="NCBI Taxonomy" id="985895"/>
    <lineage>
        <taxon>Eukaryota</taxon>
        <taxon>Fungi</taxon>
        <taxon>Dikarya</taxon>
        <taxon>Ascomycota</taxon>
        <taxon>Pezizomycotina</taxon>
        <taxon>Dothideomycetes</taxon>
        <taxon>Pleosporomycetidae</taxon>
        <taxon>Pleosporales</taxon>
        <taxon>Pleosporineae</taxon>
        <taxon>Leptosphaeriaceae</taxon>
        <taxon>Plenodomus</taxon>
        <taxon>Plenodomus lingam/Leptosphaeria maculans species complex</taxon>
    </lineage>
</organism>
<dbReference type="Pfam" id="PF01546">
    <property type="entry name" value="Peptidase_M20"/>
    <property type="match status" value="1"/>
</dbReference>
<dbReference type="VEuPathDB" id="FungiDB:LEMA_P032420.1"/>
<keyword evidence="3" id="KW-0812">Transmembrane</keyword>
<evidence type="ECO:0000256" key="1">
    <source>
        <dbReference type="ARBA" id="ARBA00006247"/>
    </source>
</evidence>
<dbReference type="eggNOG" id="ENOG502QQPD">
    <property type="taxonomic scope" value="Eukaryota"/>
</dbReference>
<dbReference type="InterPro" id="IPR036264">
    <property type="entry name" value="Bact_exopeptidase_dim_dom"/>
</dbReference>
<gene>
    <name evidence="6" type="ORF">LEMA_P032420.1</name>
</gene>
<proteinExistence type="inferred from homology"/>
<evidence type="ECO:0008006" key="8">
    <source>
        <dbReference type="Google" id="ProtNLM"/>
    </source>
</evidence>
<dbReference type="CDD" id="cd05672">
    <property type="entry name" value="M20_ACY1L2-like"/>
    <property type="match status" value="1"/>
</dbReference>
<feature type="compositionally biased region" description="Polar residues" evidence="2">
    <location>
        <begin position="508"/>
        <end position="522"/>
    </location>
</feature>
<dbReference type="NCBIfam" id="TIGR01891">
    <property type="entry name" value="amidohydrolases"/>
    <property type="match status" value="1"/>
</dbReference>
<dbReference type="PANTHER" id="PTHR30575">
    <property type="entry name" value="PEPTIDASE M20"/>
    <property type="match status" value="1"/>
</dbReference>
<feature type="transmembrane region" description="Helical" evidence="3">
    <location>
        <begin position="118"/>
        <end position="139"/>
    </location>
</feature>
<feature type="transmembrane region" description="Helical" evidence="3">
    <location>
        <begin position="250"/>
        <end position="266"/>
    </location>
</feature>
<sequence>MSLTRQELEVDEKARLVEEEPAWIHAPSRRRIDPISLLSHIFHRYLHILKPSFLTASAHTPPPRPRPTAWLDGLRGYAAFVVFIYHFQHQYHKAYDLGYGGNGGVDDYWIIQLPVMRVFYHGIPCVQIFWVLSGVALSLRPLQLARNQDWSKFHSSLFSSVFRRMLRLYLPCIAVSFGILIAMLSGFYDYADWRMKHKPFYNMPRRRPFVLPTMRAQIIDWAVETWKWSNPLSSHGYRYNSHFWTIPTEFFNSILLFATLAGYSKLKPRVRAGCTAALYGYTLLSGLWDVSLFFGGMACAEYILVLAEHEQQLPSYKGKASASLAARITQRIPKWAWILAFYVSCHLLSFPPAKYADALGFSTLTKLTPPTLKPPKFWRANGAVLLLFTLSGGKFFQPLFANRFTVYLGKISFPLYLLHGPMNRMLGYRLVPLFWRFTGADTLVGYEAGVALGWCAEAIVLVCLADFVERVVDQPSVNFGRWLEKKCTVKSFQCQGMHALTPLPASSNWEEPSLSSGNSSAAKNGPPGPGKLRRFFTDLPQKPASPKLQDRQIVGCFCLGECAIQWSTCPAEGWKCTSPPMPAVQNTSHDIDTESRYGSGDKCSLSRFFILSIFSVMTKHTNLLTCGLALASSVASASLVSRQSNDTSYLDAISEYVDSIQDDIWNISKTLHDNPELGFKEVKAHHLLTSFMEAQDGWNVTRSLYNISTSFSAVFEGSGDGPIVSFNSEYDALPNLGHACGHNLIAVVGVTGALATAKIMKEQNLPGKVILFGTPAEESLGGKVDMLDAGIFDDYKIDISLMAHPTNGPDSPYMRTFSTSRLDLEYHGKTAHASAAPHEGINAQDALVLAYSAIGMLRQQSQRSDQIHGIITSGGTSINVIPDLSTASFQIRAKDDADLEPWTNRLLKCFEAGAVATGAKLNLTMRDNSYSAMLSNDVLASSWSRHFVALGGQVPDPAIDKIKEQSGSTDHGNMSKKFPAIQPLFQIFNENGSAPTGGPHTASFETAAGTRRSLEKALMTAKGLAGVAVDVLAVEGMLDAVKKELEGLEQGRRRRRGLSRDVKRARPMIDDLHFH</sequence>
<dbReference type="InterPro" id="IPR002656">
    <property type="entry name" value="Acyl_transf_3_dom"/>
</dbReference>
<feature type="region of interest" description="Disordered" evidence="2">
    <location>
        <begin position="508"/>
        <end position="527"/>
    </location>
</feature>
<dbReference type="Gene3D" id="3.30.70.360">
    <property type="match status" value="1"/>
</dbReference>
<reference evidence="7" key="1">
    <citation type="journal article" date="2011" name="Nat. Commun.">
        <title>Effector diversification within compartments of the Leptosphaeria maculans genome affected by Repeat-Induced Point mutations.</title>
        <authorList>
            <person name="Rouxel T."/>
            <person name="Grandaubert J."/>
            <person name="Hane J.K."/>
            <person name="Hoede C."/>
            <person name="van de Wouw A.P."/>
            <person name="Couloux A."/>
            <person name="Dominguez V."/>
            <person name="Anthouard V."/>
            <person name="Bally P."/>
            <person name="Bourras S."/>
            <person name="Cozijnsen A.J."/>
            <person name="Ciuffetti L.M."/>
            <person name="Degrave A."/>
            <person name="Dilmaghani A."/>
            <person name="Duret L."/>
            <person name="Fudal I."/>
            <person name="Goodwin S.B."/>
            <person name="Gout L."/>
            <person name="Glaser N."/>
            <person name="Linglin J."/>
            <person name="Kema G.H.J."/>
            <person name="Lapalu N."/>
            <person name="Lawrence C.B."/>
            <person name="May K."/>
            <person name="Meyer M."/>
            <person name="Ollivier B."/>
            <person name="Poulain J."/>
            <person name="Schoch C.L."/>
            <person name="Simon A."/>
            <person name="Spatafora J.W."/>
            <person name="Stachowiak A."/>
            <person name="Turgeon B.G."/>
            <person name="Tyler B.M."/>
            <person name="Vincent D."/>
            <person name="Weissenbach J."/>
            <person name="Amselem J."/>
            <person name="Quesneville H."/>
            <person name="Oliver R.P."/>
            <person name="Wincker P."/>
            <person name="Balesdent M.-H."/>
            <person name="Howlett B.J."/>
        </authorList>
    </citation>
    <scope>NUCLEOTIDE SEQUENCE [LARGE SCALE GENOMIC DNA]</scope>
    <source>
        <strain evidence="7">JN3 / isolate v23.1.3 / race Av1-4-5-6-7-8</strain>
    </source>
</reference>
<dbReference type="Proteomes" id="UP000002668">
    <property type="component" value="Genome"/>
</dbReference>
<dbReference type="EMBL" id="FP929127">
    <property type="protein sequence ID" value="CBX96090.1"/>
    <property type="molecule type" value="Genomic_DNA"/>
</dbReference>
<dbReference type="InterPro" id="IPR011650">
    <property type="entry name" value="Peptidase_M20_dimer"/>
</dbReference>
<keyword evidence="7" id="KW-1185">Reference proteome</keyword>
<keyword evidence="3" id="KW-1133">Transmembrane helix</keyword>
<keyword evidence="3" id="KW-0472">Membrane</keyword>
<evidence type="ECO:0000256" key="3">
    <source>
        <dbReference type="SAM" id="Phobius"/>
    </source>
</evidence>
<protein>
    <recommendedName>
        <fullName evidence="8">Peptidase M20 dimerisation domain-containing protein</fullName>
    </recommendedName>
</protein>
<dbReference type="InterPro" id="IPR002933">
    <property type="entry name" value="Peptidase_M20"/>
</dbReference>
<accession>E4ZWW4</accession>
<dbReference type="AlphaFoldDB" id="E4ZWW4"/>
<evidence type="ECO:0000313" key="7">
    <source>
        <dbReference type="Proteomes" id="UP000002668"/>
    </source>
</evidence>
<dbReference type="InterPro" id="IPR017439">
    <property type="entry name" value="Amidohydrolase"/>
</dbReference>
<dbReference type="GO" id="GO:0016805">
    <property type="term" value="F:dipeptidase activity"/>
    <property type="evidence" value="ECO:0007669"/>
    <property type="project" value="TreeGrafter"/>
</dbReference>
<feature type="transmembrane region" description="Helical" evidence="3">
    <location>
        <begin position="168"/>
        <end position="188"/>
    </location>
</feature>
<evidence type="ECO:0000313" key="6">
    <source>
        <dbReference type="EMBL" id="CBX96090.1"/>
    </source>
</evidence>
<feature type="domain" description="Acyltransferase 3" evidence="4">
    <location>
        <begin position="69"/>
        <end position="435"/>
    </location>
</feature>
<evidence type="ECO:0000256" key="2">
    <source>
        <dbReference type="SAM" id="MobiDB-lite"/>
    </source>
</evidence>
<dbReference type="OrthoDB" id="6119954at2759"/>
<feature type="transmembrane region" description="Helical" evidence="3">
    <location>
        <begin position="278"/>
        <end position="305"/>
    </location>
</feature>
<dbReference type="Gene3D" id="3.40.630.10">
    <property type="entry name" value="Zn peptidases"/>
    <property type="match status" value="1"/>
</dbReference>
<comment type="similarity">
    <text evidence="1">Belongs to the peptidase M20A family.</text>
</comment>
<dbReference type="Pfam" id="PF07687">
    <property type="entry name" value="M20_dimer"/>
    <property type="match status" value="1"/>
</dbReference>
<dbReference type="SUPFAM" id="SSF53187">
    <property type="entry name" value="Zn-dependent exopeptidases"/>
    <property type="match status" value="1"/>
</dbReference>
<dbReference type="FunFam" id="3.30.70.360:FF:000004">
    <property type="entry name" value="Peptidase M20 domain-containing protein 2"/>
    <property type="match status" value="1"/>
</dbReference>
<evidence type="ECO:0000259" key="5">
    <source>
        <dbReference type="Pfam" id="PF07687"/>
    </source>
</evidence>
<dbReference type="Pfam" id="PF01757">
    <property type="entry name" value="Acyl_transf_3"/>
    <property type="match status" value="1"/>
</dbReference>
<dbReference type="GO" id="GO:0016747">
    <property type="term" value="F:acyltransferase activity, transferring groups other than amino-acyl groups"/>
    <property type="evidence" value="ECO:0007669"/>
    <property type="project" value="InterPro"/>
</dbReference>
<dbReference type="STRING" id="985895.E4ZWW4"/>
<dbReference type="HOGENOM" id="CLU_286986_0_0_1"/>
<dbReference type="InParanoid" id="E4ZWW4"/>
<dbReference type="InterPro" id="IPR052030">
    <property type="entry name" value="Peptidase_M20/M20A_hydrolases"/>
</dbReference>
<evidence type="ECO:0000259" key="4">
    <source>
        <dbReference type="Pfam" id="PF01757"/>
    </source>
</evidence>